<keyword evidence="3" id="KW-1133">Transmembrane helix</keyword>
<comment type="caution">
    <text evidence="5">The sequence shown here is derived from an EMBL/GenBank/DDBJ whole genome shotgun (WGS) entry which is preliminary data.</text>
</comment>
<dbReference type="InterPro" id="IPR002641">
    <property type="entry name" value="PNPLA_dom"/>
</dbReference>
<dbReference type="Proteomes" id="UP000011223">
    <property type="component" value="Unassembled WGS sequence"/>
</dbReference>
<feature type="active site" description="Nucleophile" evidence="2">
    <location>
        <position position="39"/>
    </location>
</feature>
<evidence type="ECO:0000256" key="1">
    <source>
        <dbReference type="ARBA" id="ARBA00023098"/>
    </source>
</evidence>
<dbReference type="Gene3D" id="3.40.1090.10">
    <property type="entry name" value="Cytosolic phospholipase A2 catalytic domain"/>
    <property type="match status" value="1"/>
</dbReference>
<evidence type="ECO:0000313" key="5">
    <source>
        <dbReference type="EMBL" id="EOD78082.1"/>
    </source>
</evidence>
<gene>
    <name evidence="5" type="ORF">D515_03205</name>
</gene>
<feature type="active site" description="Proton acceptor" evidence="2">
    <location>
        <position position="217"/>
    </location>
</feature>
<keyword evidence="3" id="KW-0472">Membrane</keyword>
<dbReference type="InterPro" id="IPR052580">
    <property type="entry name" value="Lipid_Hydrolase"/>
</dbReference>
<dbReference type="AlphaFoldDB" id="R1IKS1"/>
<dbReference type="GO" id="GO:0016787">
    <property type="term" value="F:hydrolase activity"/>
    <property type="evidence" value="ECO:0007669"/>
    <property type="project" value="UniProtKB-UniRule"/>
</dbReference>
<keyword evidence="2" id="KW-0442">Lipid degradation</keyword>
<feature type="domain" description="PNPLA" evidence="4">
    <location>
        <begin position="6"/>
        <end position="230"/>
    </location>
</feature>
<dbReference type="InterPro" id="IPR016035">
    <property type="entry name" value="Acyl_Trfase/lysoPLipase"/>
</dbReference>
<dbReference type="PANTHER" id="PTHR46394">
    <property type="entry name" value="ANNEXIN"/>
    <property type="match status" value="1"/>
</dbReference>
<protein>
    <recommendedName>
        <fullName evidence="4">PNPLA domain-containing protein</fullName>
    </recommendedName>
</protein>
<evidence type="ECO:0000256" key="3">
    <source>
        <dbReference type="SAM" id="Phobius"/>
    </source>
</evidence>
<dbReference type="SUPFAM" id="SSF52151">
    <property type="entry name" value="FabD/lysophospholipase-like"/>
    <property type="match status" value="1"/>
</dbReference>
<dbReference type="eggNOG" id="COG1752">
    <property type="taxonomic scope" value="Bacteria"/>
</dbReference>
<name>R1IKS1_9GAMM</name>
<dbReference type="PROSITE" id="PS51635">
    <property type="entry name" value="PNPLA"/>
    <property type="match status" value="1"/>
</dbReference>
<feature type="short sequence motif" description="GXSXG" evidence="2">
    <location>
        <begin position="37"/>
        <end position="41"/>
    </location>
</feature>
<keyword evidence="3" id="KW-0812">Transmembrane</keyword>
<keyword evidence="1 2" id="KW-0443">Lipid metabolism</keyword>
<feature type="short sequence motif" description="DGA/G" evidence="2">
    <location>
        <begin position="217"/>
        <end position="219"/>
    </location>
</feature>
<dbReference type="EMBL" id="ANFM02000036">
    <property type="protein sequence ID" value="EOD78082.1"/>
    <property type="molecule type" value="Genomic_DNA"/>
</dbReference>
<dbReference type="Pfam" id="PF01734">
    <property type="entry name" value="Patatin"/>
    <property type="match status" value="1"/>
</dbReference>
<dbReference type="RefSeq" id="WP_002540933.1">
    <property type="nucleotide sequence ID" value="NZ_ANFM02000036.1"/>
</dbReference>
<accession>R1IKS1</accession>
<dbReference type="GO" id="GO:0016042">
    <property type="term" value="P:lipid catabolic process"/>
    <property type="evidence" value="ECO:0007669"/>
    <property type="project" value="UniProtKB-UniRule"/>
</dbReference>
<keyword evidence="6" id="KW-1185">Reference proteome</keyword>
<dbReference type="PANTHER" id="PTHR46394:SF1">
    <property type="entry name" value="PNPLA DOMAIN-CONTAINING PROTEIN"/>
    <property type="match status" value="1"/>
</dbReference>
<sequence>MIESYAVFEGGGVKGAAFAGALKAAEESRIKFVGYGGASAGAIVAFLAALGFNSDEIKERMSNLDFIKLLDSPIDGEANRIKETIASLKSESKLILILKVINALRRNRSFISRIIKNNGAFRKRNIISLLAVYAYEKYPKELSVNEAEDELTISFEKFHELTGVDFRVVATDVISGEAKEFSSTETAGDCVFEAIAASAAYPIVFEPTNNKNTCLVDGGLSCNLPTYLFHREIHKKIPIYAFDLISENVRSECDRSFGSHLKGLLNSALDATTNILSQIVGGIAVPVIVPSDIGTLDFDLSKSDIDRMYYSGYASAKAFFQNHRLTRLGNKVSSASDVATLLYGNNFNFILNLLIDSLPSLGKDVKAWLYTCPSASENRLISFAKESNSNIAPNDHEFEFSEVDKDCVASWVQGSVVWSYDFNNGKTRICFPITTIDLLSIDDDLESIVGSELLALLCISMDVHYTDCPWLERRNYVVADERAYDIAGDIDTILHHFCYTIRNSMLGHQTSFHQFKGISDA</sequence>
<evidence type="ECO:0000313" key="6">
    <source>
        <dbReference type="Proteomes" id="UP000011223"/>
    </source>
</evidence>
<evidence type="ECO:0000256" key="2">
    <source>
        <dbReference type="PROSITE-ProRule" id="PRU01161"/>
    </source>
</evidence>
<proteinExistence type="predicted"/>
<feature type="short sequence motif" description="GXGXXG" evidence="2">
    <location>
        <begin position="10"/>
        <end position="15"/>
    </location>
</feature>
<feature type="transmembrane region" description="Helical" evidence="3">
    <location>
        <begin position="32"/>
        <end position="52"/>
    </location>
</feature>
<evidence type="ECO:0000259" key="4">
    <source>
        <dbReference type="PROSITE" id="PS51635"/>
    </source>
</evidence>
<organism evidence="5 6">
    <name type="scientific">Grimontia indica</name>
    <dbReference type="NCBI Taxonomy" id="1056512"/>
    <lineage>
        <taxon>Bacteria</taxon>
        <taxon>Pseudomonadati</taxon>
        <taxon>Pseudomonadota</taxon>
        <taxon>Gammaproteobacteria</taxon>
        <taxon>Vibrionales</taxon>
        <taxon>Vibrionaceae</taxon>
        <taxon>Grimontia</taxon>
    </lineage>
</organism>
<keyword evidence="2" id="KW-0378">Hydrolase</keyword>
<reference evidence="5 6" key="1">
    <citation type="journal article" date="2014" name="PLoS ONE">
        <title>Grimontia indica AK16(T), sp. nov., Isolated from a Seawater Sample Reports the Presence of Pathogenic Genes Similar to Vibrio Genus.</title>
        <authorList>
            <person name="Singh A."/>
            <person name="Vaidya B."/>
            <person name="Khatri I."/>
            <person name="Srinivas T.N."/>
            <person name="Subramanian S."/>
            <person name="Korpole S."/>
            <person name="Pinnaka A.K."/>
        </authorList>
    </citation>
    <scope>NUCLEOTIDE SEQUENCE [LARGE SCALE GENOMIC DNA]</scope>
    <source>
        <strain evidence="5 6">AK16</strain>
    </source>
</reference>